<keyword evidence="1" id="KW-0472">Membrane</keyword>
<dbReference type="CDD" id="cd16935">
    <property type="entry name" value="HATPase_AgrC-ComD-like"/>
    <property type="match status" value="1"/>
</dbReference>
<dbReference type="Pfam" id="PF14501">
    <property type="entry name" value="HATPase_c_5"/>
    <property type="match status" value="1"/>
</dbReference>
<dbReference type="InterPro" id="IPR032834">
    <property type="entry name" value="NatK-like_C"/>
</dbReference>
<comment type="caution">
    <text evidence="3">The sequence shown here is derived from an EMBL/GenBank/DDBJ whole genome shotgun (WGS) entry which is preliminary data.</text>
</comment>
<sequence>MVELWGSALSLVGSILSIGIELILCDAFFPRKNCGRRYGLWTAAAIAIGFVFSTLVGGGYGYACKMLFEVALYFVLCAALYQSRWDRRLFFVVTSYAVLYSFSYWGDVLCMSLLGLTYGEYVWNIPLYSAVFFLRLLALAAAALALRKRHPPLSVGGQARAWVPLSAVFPLATLLVLWQIYTFPGEQHLWQICLLILDVVDVTALLLLDHLEQSAAGREQLLAAAERARVQDENIQALSQAYAGQRKMTHDYRAQLATLSALLDQGDLAQARAFLAEMKARQSERILLVNTRNAAIDAVLNQKGYAGRCQGIDLRFRVNDLSALQLPRVDVTIVLGNLIDNAMEACRRMPEAERWVSVQVLYSRGMLSLCVINPSPPVQIVGGQIATTKPDPLLHGYGLRNVGDILEKYQAEYSFSYEDGRFIFTAGWPDANA</sequence>
<reference evidence="3" key="1">
    <citation type="journal article" date="2021" name="PeerJ">
        <title>Extensive microbial diversity within the chicken gut microbiome revealed by metagenomics and culture.</title>
        <authorList>
            <person name="Gilroy R."/>
            <person name="Ravi A."/>
            <person name="Getino M."/>
            <person name="Pursley I."/>
            <person name="Horton D.L."/>
            <person name="Alikhan N.F."/>
            <person name="Baker D."/>
            <person name="Gharbi K."/>
            <person name="Hall N."/>
            <person name="Watson M."/>
            <person name="Adriaenssens E.M."/>
            <person name="Foster-Nyarko E."/>
            <person name="Jarju S."/>
            <person name="Secka A."/>
            <person name="Antonio M."/>
            <person name="Oren A."/>
            <person name="Chaudhuri R.R."/>
            <person name="La Ragione R."/>
            <person name="Hildebrand F."/>
            <person name="Pallen M.J."/>
        </authorList>
    </citation>
    <scope>NUCLEOTIDE SEQUENCE</scope>
    <source>
        <strain evidence="3">ChiHecec2B26-7398</strain>
    </source>
</reference>
<feature type="transmembrane region" description="Helical" evidence="1">
    <location>
        <begin position="38"/>
        <end position="60"/>
    </location>
</feature>
<reference evidence="3" key="2">
    <citation type="submission" date="2021-04" db="EMBL/GenBank/DDBJ databases">
        <authorList>
            <person name="Gilroy R."/>
        </authorList>
    </citation>
    <scope>NUCLEOTIDE SEQUENCE</scope>
    <source>
        <strain evidence="3">ChiHecec2B26-7398</strain>
    </source>
</reference>
<evidence type="ECO:0000259" key="2">
    <source>
        <dbReference type="Pfam" id="PF14501"/>
    </source>
</evidence>
<dbReference type="GO" id="GO:0042802">
    <property type="term" value="F:identical protein binding"/>
    <property type="evidence" value="ECO:0007669"/>
    <property type="project" value="TreeGrafter"/>
</dbReference>
<evidence type="ECO:0000256" key="1">
    <source>
        <dbReference type="SAM" id="Phobius"/>
    </source>
</evidence>
<feature type="transmembrane region" description="Helical" evidence="1">
    <location>
        <begin position="6"/>
        <end position="29"/>
    </location>
</feature>
<feature type="transmembrane region" description="Helical" evidence="1">
    <location>
        <begin position="66"/>
        <end position="82"/>
    </location>
</feature>
<dbReference type="PANTHER" id="PTHR40448">
    <property type="entry name" value="TWO-COMPONENT SENSOR HISTIDINE KINASE"/>
    <property type="match status" value="1"/>
</dbReference>
<evidence type="ECO:0000313" key="4">
    <source>
        <dbReference type="Proteomes" id="UP000886751"/>
    </source>
</evidence>
<evidence type="ECO:0000313" key="3">
    <source>
        <dbReference type="EMBL" id="HIX94182.1"/>
    </source>
</evidence>
<dbReference type="AlphaFoldDB" id="A0A9D1XZF4"/>
<dbReference type="Gene3D" id="3.30.565.10">
    <property type="entry name" value="Histidine kinase-like ATPase, C-terminal domain"/>
    <property type="match status" value="1"/>
</dbReference>
<feature type="domain" description="Sensor histidine kinase NatK-like C-terminal" evidence="2">
    <location>
        <begin position="329"/>
        <end position="424"/>
    </location>
</feature>
<feature type="transmembrane region" description="Helical" evidence="1">
    <location>
        <begin position="89"/>
        <end position="105"/>
    </location>
</feature>
<proteinExistence type="predicted"/>
<accession>A0A9D1XZF4</accession>
<dbReference type="Proteomes" id="UP000886751">
    <property type="component" value="Unassembled WGS sequence"/>
</dbReference>
<gene>
    <name evidence="3" type="ORF">H9846_01845</name>
</gene>
<keyword evidence="1" id="KW-1133">Transmembrane helix</keyword>
<feature type="transmembrane region" description="Helical" evidence="1">
    <location>
        <begin position="125"/>
        <end position="147"/>
    </location>
</feature>
<dbReference type="InterPro" id="IPR036890">
    <property type="entry name" value="HATPase_C_sf"/>
</dbReference>
<dbReference type="EMBL" id="DXEI01000031">
    <property type="protein sequence ID" value="HIX94182.1"/>
    <property type="molecule type" value="Genomic_DNA"/>
</dbReference>
<organism evidence="3 4">
    <name type="scientific">Candidatus Gemmiger excrementipullorum</name>
    <dbReference type="NCBI Taxonomy" id="2838610"/>
    <lineage>
        <taxon>Bacteria</taxon>
        <taxon>Bacillati</taxon>
        <taxon>Bacillota</taxon>
        <taxon>Clostridia</taxon>
        <taxon>Eubacteriales</taxon>
        <taxon>Gemmiger</taxon>
    </lineage>
</organism>
<protein>
    <submittedName>
        <fullName evidence="3">GHKL domain-containing protein</fullName>
    </submittedName>
</protein>
<name>A0A9D1XZF4_9FIRM</name>
<dbReference type="SUPFAM" id="SSF55874">
    <property type="entry name" value="ATPase domain of HSP90 chaperone/DNA topoisomerase II/histidine kinase"/>
    <property type="match status" value="1"/>
</dbReference>
<dbReference type="PANTHER" id="PTHR40448:SF1">
    <property type="entry name" value="TWO-COMPONENT SENSOR HISTIDINE KINASE"/>
    <property type="match status" value="1"/>
</dbReference>
<keyword evidence="1" id="KW-0812">Transmembrane</keyword>
<feature type="transmembrane region" description="Helical" evidence="1">
    <location>
        <begin position="159"/>
        <end position="181"/>
    </location>
</feature>